<feature type="compositionally biased region" description="Basic and acidic residues" evidence="1">
    <location>
        <begin position="41"/>
        <end position="59"/>
    </location>
</feature>
<evidence type="ECO:0000313" key="2">
    <source>
        <dbReference type="EMBL" id="KAF6170118.1"/>
    </source>
</evidence>
<dbReference type="Proteomes" id="UP000541444">
    <property type="component" value="Unassembled WGS sequence"/>
</dbReference>
<feature type="region of interest" description="Disordered" evidence="1">
    <location>
        <begin position="116"/>
        <end position="138"/>
    </location>
</feature>
<feature type="region of interest" description="Disordered" evidence="1">
    <location>
        <begin position="23"/>
        <end position="69"/>
    </location>
</feature>
<reference evidence="2 3" key="1">
    <citation type="journal article" date="2020" name="IScience">
        <title>Genome Sequencing of the Endangered Kingdonia uniflora (Circaeasteraceae, Ranunculales) Reveals Potential Mechanisms of Evolutionary Specialization.</title>
        <authorList>
            <person name="Sun Y."/>
            <person name="Deng T."/>
            <person name="Zhang A."/>
            <person name="Moore M.J."/>
            <person name="Landis J.B."/>
            <person name="Lin N."/>
            <person name="Zhang H."/>
            <person name="Zhang X."/>
            <person name="Huang J."/>
            <person name="Zhang X."/>
            <person name="Sun H."/>
            <person name="Wang H."/>
        </authorList>
    </citation>
    <scope>NUCLEOTIDE SEQUENCE [LARGE SCALE GENOMIC DNA]</scope>
    <source>
        <strain evidence="2">TB1705</strain>
        <tissue evidence="2">Leaf</tissue>
    </source>
</reference>
<feature type="compositionally biased region" description="Polar residues" evidence="1">
    <location>
        <begin position="128"/>
        <end position="138"/>
    </location>
</feature>
<gene>
    <name evidence="2" type="ORF">GIB67_025807</name>
</gene>
<dbReference type="EMBL" id="JACGCM010000604">
    <property type="protein sequence ID" value="KAF6170118.1"/>
    <property type="molecule type" value="Genomic_DNA"/>
</dbReference>
<evidence type="ECO:0000256" key="1">
    <source>
        <dbReference type="SAM" id="MobiDB-lite"/>
    </source>
</evidence>
<sequence>MGKHHKRKAPPISTKGGAILAGEAQNLVEQMPTKRALGQRTRREREQEQNIPIDSKKWEPQAQSKSTQIDPDLASVIQNLVDQIPTADLATPFKRSCKEGPLADVPSQCDQSHIAKGKVKKLGKQHNPGGTQTWLSRW</sequence>
<name>A0A7J7NT67_9MAGN</name>
<accession>A0A7J7NT67</accession>
<keyword evidence="3" id="KW-1185">Reference proteome</keyword>
<organism evidence="2 3">
    <name type="scientific">Kingdonia uniflora</name>
    <dbReference type="NCBI Taxonomy" id="39325"/>
    <lineage>
        <taxon>Eukaryota</taxon>
        <taxon>Viridiplantae</taxon>
        <taxon>Streptophyta</taxon>
        <taxon>Embryophyta</taxon>
        <taxon>Tracheophyta</taxon>
        <taxon>Spermatophyta</taxon>
        <taxon>Magnoliopsida</taxon>
        <taxon>Ranunculales</taxon>
        <taxon>Circaeasteraceae</taxon>
        <taxon>Kingdonia</taxon>
    </lineage>
</organism>
<comment type="caution">
    <text evidence="2">The sequence shown here is derived from an EMBL/GenBank/DDBJ whole genome shotgun (WGS) entry which is preliminary data.</text>
</comment>
<dbReference type="AlphaFoldDB" id="A0A7J7NT67"/>
<protein>
    <submittedName>
        <fullName evidence="2">Uncharacterized protein</fullName>
    </submittedName>
</protein>
<proteinExistence type="predicted"/>
<evidence type="ECO:0000313" key="3">
    <source>
        <dbReference type="Proteomes" id="UP000541444"/>
    </source>
</evidence>